<dbReference type="NCBIfam" id="NF000955">
    <property type="entry name" value="PRK00099.1-1"/>
    <property type="match status" value="1"/>
</dbReference>
<evidence type="ECO:0000256" key="5">
    <source>
        <dbReference type="HAMAP-Rule" id="MF_00362"/>
    </source>
</evidence>
<comment type="similarity">
    <text evidence="1 5">Belongs to the universal ribosomal protein uL10 family.</text>
</comment>
<dbReference type="InterPro" id="IPR001790">
    <property type="entry name" value="Ribosomal_uL10"/>
</dbReference>
<proteinExistence type="inferred from homology"/>
<dbReference type="RefSeq" id="WP_207599317.1">
    <property type="nucleotide sequence ID" value="NZ_JAFNJU010000004.1"/>
</dbReference>
<dbReference type="AlphaFoldDB" id="A0A939HA94"/>
<keyword evidence="5" id="KW-0699">rRNA-binding</keyword>
<comment type="caution">
    <text evidence="6">The sequence shown here is derived from an EMBL/GenBank/DDBJ whole genome shotgun (WGS) entry which is preliminary data.</text>
</comment>
<evidence type="ECO:0000256" key="3">
    <source>
        <dbReference type="ARBA" id="ARBA00023274"/>
    </source>
</evidence>
<comment type="subunit">
    <text evidence="5">Part of the ribosomal stalk of the 50S ribosomal subunit. The N-terminus interacts with L11 and the large rRNA to form the base of the stalk. The C-terminus forms an elongated spine to which L12 dimers bind in a sequential fashion forming a multimeric L10(L12)X complex.</text>
</comment>
<organism evidence="6 7">
    <name type="scientific">Proteiniclasticum aestuarii</name>
    <dbReference type="NCBI Taxonomy" id="2817862"/>
    <lineage>
        <taxon>Bacteria</taxon>
        <taxon>Bacillati</taxon>
        <taxon>Bacillota</taxon>
        <taxon>Clostridia</taxon>
        <taxon>Eubacteriales</taxon>
        <taxon>Clostridiaceae</taxon>
        <taxon>Proteiniclasticum</taxon>
    </lineage>
</organism>
<evidence type="ECO:0000313" key="6">
    <source>
        <dbReference type="EMBL" id="MBO1264798.1"/>
    </source>
</evidence>
<dbReference type="GO" id="GO:0070180">
    <property type="term" value="F:large ribosomal subunit rRNA binding"/>
    <property type="evidence" value="ECO:0007669"/>
    <property type="project" value="UniProtKB-UniRule"/>
</dbReference>
<evidence type="ECO:0000256" key="1">
    <source>
        <dbReference type="ARBA" id="ARBA00008889"/>
    </source>
</evidence>
<evidence type="ECO:0000256" key="2">
    <source>
        <dbReference type="ARBA" id="ARBA00022980"/>
    </source>
</evidence>
<evidence type="ECO:0000256" key="4">
    <source>
        <dbReference type="ARBA" id="ARBA00035202"/>
    </source>
</evidence>
<protein>
    <recommendedName>
        <fullName evidence="4 5">Large ribosomal subunit protein uL10</fullName>
    </recommendedName>
</protein>
<dbReference type="SUPFAM" id="SSF160369">
    <property type="entry name" value="Ribosomal protein L10-like"/>
    <property type="match status" value="1"/>
</dbReference>
<dbReference type="GO" id="GO:0005840">
    <property type="term" value="C:ribosome"/>
    <property type="evidence" value="ECO:0007669"/>
    <property type="project" value="UniProtKB-KW"/>
</dbReference>
<keyword evidence="5" id="KW-0694">RNA-binding</keyword>
<dbReference type="InterPro" id="IPR047865">
    <property type="entry name" value="Ribosomal_uL10_bac_type"/>
</dbReference>
<dbReference type="InterPro" id="IPR043141">
    <property type="entry name" value="Ribosomal_uL10-like_sf"/>
</dbReference>
<sequence>MNNNKEIKAQKVNEIKEKMQKAKSLVLVNYQGINVEQDTELRSTLRKNNVEYKVYKNTMVTRAAQELGIEGMEQYLEGPVSMAFGYDDETTAAKLIADFAKASKKLEIKGGYVDGKVYDADLMNQLAKIPSKEVLIAKFLGSIKSPLSNLVYMLNAVAESKEA</sequence>
<gene>
    <name evidence="5" type="primary">rplJ</name>
    <name evidence="6" type="ORF">J3A84_07115</name>
</gene>
<accession>A0A939HA94</accession>
<keyword evidence="2 5" id="KW-0689">Ribosomal protein</keyword>
<dbReference type="Pfam" id="PF00466">
    <property type="entry name" value="Ribosomal_L10"/>
    <property type="match status" value="1"/>
</dbReference>
<name>A0A939HA94_9CLOT</name>
<dbReference type="CDD" id="cd05797">
    <property type="entry name" value="Ribosomal_L10"/>
    <property type="match status" value="1"/>
</dbReference>
<dbReference type="HAMAP" id="MF_00362">
    <property type="entry name" value="Ribosomal_uL10"/>
    <property type="match status" value="1"/>
</dbReference>
<dbReference type="GO" id="GO:1990904">
    <property type="term" value="C:ribonucleoprotein complex"/>
    <property type="evidence" value="ECO:0007669"/>
    <property type="project" value="UniProtKB-KW"/>
</dbReference>
<dbReference type="Gene3D" id="3.30.70.1730">
    <property type="match status" value="1"/>
</dbReference>
<dbReference type="EMBL" id="JAFNJU010000004">
    <property type="protein sequence ID" value="MBO1264798.1"/>
    <property type="molecule type" value="Genomic_DNA"/>
</dbReference>
<keyword evidence="7" id="KW-1185">Reference proteome</keyword>
<keyword evidence="3 5" id="KW-0687">Ribonucleoprotein</keyword>
<dbReference type="Gene3D" id="6.10.250.290">
    <property type="match status" value="1"/>
</dbReference>
<dbReference type="GO" id="GO:0006412">
    <property type="term" value="P:translation"/>
    <property type="evidence" value="ECO:0007669"/>
    <property type="project" value="UniProtKB-UniRule"/>
</dbReference>
<reference evidence="6" key="1">
    <citation type="submission" date="2021-03" db="EMBL/GenBank/DDBJ databases">
        <title>Proteiniclasticum marinus sp. nov., isolated from tidal flat sediment.</title>
        <authorList>
            <person name="Namirimu T."/>
            <person name="Yang J.-A."/>
            <person name="Yang S.-H."/>
            <person name="Kim Y.-J."/>
            <person name="Kwon K.K."/>
        </authorList>
    </citation>
    <scope>NUCLEOTIDE SEQUENCE</scope>
    <source>
        <strain evidence="6">SCR006</strain>
    </source>
</reference>
<dbReference type="PANTHER" id="PTHR11560">
    <property type="entry name" value="39S RIBOSOMAL PROTEIN L10, MITOCHONDRIAL"/>
    <property type="match status" value="1"/>
</dbReference>
<evidence type="ECO:0000313" key="7">
    <source>
        <dbReference type="Proteomes" id="UP000664218"/>
    </source>
</evidence>
<dbReference type="Proteomes" id="UP000664218">
    <property type="component" value="Unassembled WGS sequence"/>
</dbReference>
<comment type="function">
    <text evidence="5">Forms part of the ribosomal stalk, playing a central role in the interaction of the ribosome with GTP-bound translation factors.</text>
</comment>
<dbReference type="InterPro" id="IPR022973">
    <property type="entry name" value="Ribosomal_uL10_bac"/>
</dbReference>